<comment type="caution">
    <text evidence="2">The sequence shown here is derived from an EMBL/GenBank/DDBJ whole genome shotgun (WGS) entry which is preliminary data.</text>
</comment>
<gene>
    <name evidence="2" type="ORF">LCGC14_2781720</name>
</gene>
<dbReference type="EMBL" id="LAZR01051699">
    <property type="protein sequence ID" value="KKK84603.1"/>
    <property type="molecule type" value="Genomic_DNA"/>
</dbReference>
<name>A0A0F8YT34_9ZZZZ</name>
<dbReference type="AlphaFoldDB" id="A0A0F8YT34"/>
<accession>A0A0F8YT34</accession>
<proteinExistence type="predicted"/>
<evidence type="ECO:0000256" key="1">
    <source>
        <dbReference type="SAM" id="MobiDB-lite"/>
    </source>
</evidence>
<protein>
    <submittedName>
        <fullName evidence="2">Uncharacterized protein</fullName>
    </submittedName>
</protein>
<evidence type="ECO:0000313" key="2">
    <source>
        <dbReference type="EMBL" id="KKK84603.1"/>
    </source>
</evidence>
<sequence length="52" mass="5822">MGKFCCKLGYHVYQGIGHLSACKFCGKKEERRPSSGSFWFKDKSDASGDDVE</sequence>
<reference evidence="2" key="1">
    <citation type="journal article" date="2015" name="Nature">
        <title>Complex archaea that bridge the gap between prokaryotes and eukaryotes.</title>
        <authorList>
            <person name="Spang A."/>
            <person name="Saw J.H."/>
            <person name="Jorgensen S.L."/>
            <person name="Zaremba-Niedzwiedzka K."/>
            <person name="Martijn J."/>
            <person name="Lind A.E."/>
            <person name="van Eijk R."/>
            <person name="Schleper C."/>
            <person name="Guy L."/>
            <person name="Ettema T.J."/>
        </authorList>
    </citation>
    <scope>NUCLEOTIDE SEQUENCE</scope>
</reference>
<organism evidence="2">
    <name type="scientific">marine sediment metagenome</name>
    <dbReference type="NCBI Taxonomy" id="412755"/>
    <lineage>
        <taxon>unclassified sequences</taxon>
        <taxon>metagenomes</taxon>
        <taxon>ecological metagenomes</taxon>
    </lineage>
</organism>
<feature type="region of interest" description="Disordered" evidence="1">
    <location>
        <begin position="29"/>
        <end position="52"/>
    </location>
</feature>